<evidence type="ECO:0000256" key="2">
    <source>
        <dbReference type="ARBA" id="ARBA00004606"/>
    </source>
</evidence>
<evidence type="ECO:0000256" key="11">
    <source>
        <dbReference type="ARBA" id="ARBA00022741"/>
    </source>
</evidence>
<comment type="subcellular location">
    <subcellularLocation>
        <location evidence="2">Membrane</location>
        <topology evidence="2">Single-pass type II membrane protein</topology>
    </subcellularLocation>
</comment>
<dbReference type="Gene3D" id="3.90.550.50">
    <property type="match status" value="3"/>
</dbReference>
<gene>
    <name evidence="25" type="ORF">DIATSA_LOCUS4488</name>
</gene>
<accession>A0A9N9QZJ9</accession>
<evidence type="ECO:0000256" key="12">
    <source>
        <dbReference type="ARBA" id="ARBA00022968"/>
    </source>
</evidence>
<dbReference type="Pfam" id="PF02434">
    <property type="entry name" value="Fringe"/>
    <property type="match status" value="3"/>
</dbReference>
<feature type="transmembrane region" description="Helical" evidence="23">
    <location>
        <begin position="21"/>
        <end position="40"/>
    </location>
</feature>
<evidence type="ECO:0000259" key="24">
    <source>
        <dbReference type="Pfam" id="PF02434"/>
    </source>
</evidence>
<evidence type="ECO:0000256" key="8">
    <source>
        <dbReference type="ARBA" id="ARBA00022679"/>
    </source>
</evidence>
<evidence type="ECO:0000256" key="7">
    <source>
        <dbReference type="ARBA" id="ARBA00022676"/>
    </source>
</evidence>
<evidence type="ECO:0000256" key="22">
    <source>
        <dbReference type="ARBA" id="ARBA00059245"/>
    </source>
</evidence>
<sequence length="1079" mass="124905">MYKLLRYSPVQAEARVMGRRFVLTLVIGISAGFSFAYILLTSTGYPRDVVWSSYRESARDIEKHPISAVIGHGSDEPAHRHEDRSVADELSKKVRVLCWVMTQPNNHRRRADHVKATWGKRCNKILFMSSEEDASLPTVKLPVREGRDHLWAKTKEAFRYVYERHRRDADWFLKADDDTYVVVENLRYMLADYNPKDDIYFGCRFKPFTKQGYMSGGAGYVLSRSALDMFVNKALPSPHLCKASDEGAEDAEIGICLDKIGVKAMDSRDSLHRGRFFPFVPQDHLFPNKDRSYWYWKYIYYPTDEGLDCCSDHAISFHYVDPKLMYVLDYLIYHLRPYGIKFGEDDLPKILRANDTKELELTSNPSLPMVQGATHPGAAPMICGEFPVRGWGGEGYGKVSIDNDLSIIFVLGQSRLQMEETIELFSYHKIETVEAPPNSNHELNGKASGHKYENSSVADELYRRVRVLCWVMTQPKNHKSKAAYVKATWGKRCNVLLFMSSMEDASLPTVELPVEEGRDKLWAKTKEAFRYVYEHHKRDADWFLKADDDTYVIVENLRYMLAGYNPLDPLYFGCRFKKFLKQGFMSGGAGYVISKEALSRFAQIGLSSPKLCSADDGGAEDLQMGECLENLNVKAMDTRDDSERGRFFPFVPEHHIFPAADRKFWYWEYTYYKFNKGLNCCSDFAITFHYVAPQEMYVMEYLIYHLRPYGIVYGQGDVVPKTPLAIACCVYIPVILTPQLWRLQQRHDRELDKNSESSKYLVRNMINSDVRGHSSDEPVHMREDRTVADELFMKVRVLCWVMTQPDEHRMRADHVKATWGKRCNKILFMSSEEDPALPTVKLPVREGRGYLWGKTKEAFRYVYDHHRIDADWFLKADDDTYVVVENLRYMLANYNPEDGIYFGCRFKPFTDQGYMSGGAGYVLSRSALDMFVNKGLTSPHLCKASDEGEEDAEIGICLDNIGVKAMDSRDSLHRGRFFPFMTQDHLFPSKNKSDWYWQYIYYPQNEGIDCCSDYAISFHYVAPKLMYVLDYLIYHLRPYGIKFGDGDTPNILKTNELEKSRFLRPNEIEDLDEDIEDED</sequence>
<reference evidence="25" key="1">
    <citation type="submission" date="2021-12" db="EMBL/GenBank/DDBJ databases">
        <authorList>
            <person name="King R."/>
        </authorList>
    </citation>
    <scope>NUCLEOTIDE SEQUENCE</scope>
</reference>
<dbReference type="Proteomes" id="UP001153714">
    <property type="component" value="Chromosome 16"/>
</dbReference>
<evidence type="ECO:0000256" key="15">
    <source>
        <dbReference type="ARBA" id="ARBA00023157"/>
    </source>
</evidence>
<feature type="domain" description="Fringe-like glycosyltransferase" evidence="24">
    <location>
        <begin position="97"/>
        <end position="273"/>
    </location>
</feature>
<proteinExistence type="inferred from homology"/>
<evidence type="ECO:0000256" key="6">
    <source>
        <dbReference type="ARBA" id="ARBA00012557"/>
    </source>
</evidence>
<dbReference type="PANTHER" id="PTHR23033:SF14">
    <property type="entry name" value="GLYCOPROTEIN-N-ACETYLGALACTOSAMINE 3-BETA-GALACTOSYLTRANSFERASE 1-RELATED"/>
    <property type="match status" value="1"/>
</dbReference>
<keyword evidence="26" id="KW-1185">Reference proteome</keyword>
<keyword evidence="16" id="KW-0325">Glycoprotein</keyword>
<protein>
    <recommendedName>
        <fullName evidence="18">Glycoprotein-N-acetylgalactosamine 3-beta-galactosyltransferase 1</fullName>
        <ecNumber evidence="6">2.4.1.122</ecNumber>
    </recommendedName>
    <alternativeName>
        <fullName evidence="20">Core 1 O-glycan T-synthase</fullName>
    </alternativeName>
    <alternativeName>
        <fullName evidence="21">Core 1 UDP-galactose:N-acetylgalactosamine-alpha-R beta 1,3-galactosyltransferase 1</fullName>
    </alternativeName>
    <alternativeName>
        <fullName evidence="19">Core 1 beta1,3-galactosyltransferase 1</fullName>
    </alternativeName>
</protein>
<dbReference type="GO" id="GO:0016020">
    <property type="term" value="C:membrane"/>
    <property type="evidence" value="ECO:0007669"/>
    <property type="project" value="UniProtKB-SubCell"/>
</dbReference>
<organism evidence="25 26">
    <name type="scientific">Diatraea saccharalis</name>
    <name type="common">sugarcane borer</name>
    <dbReference type="NCBI Taxonomy" id="40085"/>
    <lineage>
        <taxon>Eukaryota</taxon>
        <taxon>Metazoa</taxon>
        <taxon>Ecdysozoa</taxon>
        <taxon>Arthropoda</taxon>
        <taxon>Hexapoda</taxon>
        <taxon>Insecta</taxon>
        <taxon>Pterygota</taxon>
        <taxon>Neoptera</taxon>
        <taxon>Endopterygota</taxon>
        <taxon>Lepidoptera</taxon>
        <taxon>Glossata</taxon>
        <taxon>Ditrysia</taxon>
        <taxon>Pyraloidea</taxon>
        <taxon>Crambidae</taxon>
        <taxon>Crambinae</taxon>
        <taxon>Diatraea</taxon>
    </lineage>
</organism>
<evidence type="ECO:0000256" key="1">
    <source>
        <dbReference type="ARBA" id="ARBA00001936"/>
    </source>
</evidence>
<evidence type="ECO:0000256" key="23">
    <source>
        <dbReference type="SAM" id="Phobius"/>
    </source>
</evidence>
<evidence type="ECO:0000313" key="25">
    <source>
        <dbReference type="EMBL" id="CAG9786547.1"/>
    </source>
</evidence>
<reference evidence="25" key="2">
    <citation type="submission" date="2022-10" db="EMBL/GenBank/DDBJ databases">
        <authorList>
            <consortium name="ENA_rothamsted_submissions"/>
            <consortium name="culmorum"/>
            <person name="King R."/>
        </authorList>
    </citation>
    <scope>NUCLEOTIDE SEQUENCE</scope>
</reference>
<keyword evidence="15" id="KW-1015">Disulfide bond</keyword>
<evidence type="ECO:0000256" key="4">
    <source>
        <dbReference type="ARBA" id="ARBA00006462"/>
    </source>
</evidence>
<dbReference type="FunFam" id="3.90.550.50:FF:000017">
    <property type="entry name" value="Glycoprotein-N-acetylgalactosamine 3-beta-galactosyltransferase 1"/>
    <property type="match status" value="3"/>
</dbReference>
<dbReference type="GO" id="GO:0030145">
    <property type="term" value="F:manganese ion binding"/>
    <property type="evidence" value="ECO:0007669"/>
    <property type="project" value="UniProtKB-ARBA"/>
</dbReference>
<comment type="function">
    <text evidence="22">Glycosyltransferase that generates the core 1 O-glycan Gal-beta1-3GalNAc-alpha1-Ser/Thr (T antigen), which is a precursor for many extended O-glycans in glycoproteins.</text>
</comment>
<name>A0A9N9QZJ9_9NEOP</name>
<evidence type="ECO:0000313" key="26">
    <source>
        <dbReference type="Proteomes" id="UP001153714"/>
    </source>
</evidence>
<feature type="domain" description="Fringe-like glycosyltransferase" evidence="24">
    <location>
        <begin position="801"/>
        <end position="974"/>
    </location>
</feature>
<keyword evidence="11" id="KW-0547">Nucleotide-binding</keyword>
<comment type="pathway">
    <text evidence="3">Protein modification; protein glycosylation.</text>
</comment>
<keyword evidence="14 23" id="KW-0472">Membrane</keyword>
<dbReference type="OrthoDB" id="414175at2759"/>
<keyword evidence="12" id="KW-0735">Signal-anchor</keyword>
<dbReference type="PANTHER" id="PTHR23033">
    <property type="entry name" value="BETA1,3-GALACTOSYLTRANSFERASE"/>
    <property type="match status" value="1"/>
</dbReference>
<evidence type="ECO:0000256" key="5">
    <source>
        <dbReference type="ARBA" id="ARBA00011748"/>
    </source>
</evidence>
<evidence type="ECO:0000256" key="10">
    <source>
        <dbReference type="ARBA" id="ARBA00022723"/>
    </source>
</evidence>
<feature type="domain" description="Fringe-like glycosyltransferase" evidence="24">
    <location>
        <begin position="469"/>
        <end position="636"/>
    </location>
</feature>
<comment type="subunit">
    <text evidence="5">Homodimer; disulfide-linked.</text>
</comment>
<dbReference type="InterPro" id="IPR003378">
    <property type="entry name" value="Fringe-like_glycosylTrfase"/>
</dbReference>
<comment type="similarity">
    <text evidence="4">Belongs to the glycosyltransferase 31 family. Beta3-Gal-T subfamily.</text>
</comment>
<dbReference type="AlphaFoldDB" id="A0A9N9QZJ9"/>
<keyword evidence="7" id="KW-0328">Glycosyltransferase</keyword>
<dbReference type="EMBL" id="OU893347">
    <property type="protein sequence ID" value="CAG9786547.1"/>
    <property type="molecule type" value="Genomic_DNA"/>
</dbReference>
<keyword evidence="13 23" id="KW-1133">Transmembrane helix</keyword>
<evidence type="ECO:0000256" key="20">
    <source>
        <dbReference type="ARBA" id="ARBA00042009"/>
    </source>
</evidence>
<evidence type="ECO:0000256" key="17">
    <source>
        <dbReference type="ARBA" id="ARBA00023211"/>
    </source>
</evidence>
<evidence type="ECO:0000256" key="16">
    <source>
        <dbReference type="ARBA" id="ARBA00023180"/>
    </source>
</evidence>
<dbReference type="GO" id="GO:0000166">
    <property type="term" value="F:nucleotide binding"/>
    <property type="evidence" value="ECO:0007669"/>
    <property type="project" value="UniProtKB-KW"/>
</dbReference>
<evidence type="ECO:0000256" key="13">
    <source>
        <dbReference type="ARBA" id="ARBA00022989"/>
    </source>
</evidence>
<evidence type="ECO:0000256" key="9">
    <source>
        <dbReference type="ARBA" id="ARBA00022692"/>
    </source>
</evidence>
<evidence type="ECO:0000256" key="18">
    <source>
        <dbReference type="ARBA" id="ARBA00040898"/>
    </source>
</evidence>
<evidence type="ECO:0000256" key="19">
    <source>
        <dbReference type="ARBA" id="ARBA00041226"/>
    </source>
</evidence>
<comment type="cofactor">
    <cofactor evidence="1">
        <name>Mn(2+)</name>
        <dbReference type="ChEBI" id="CHEBI:29035"/>
    </cofactor>
</comment>
<dbReference type="EC" id="2.4.1.122" evidence="6"/>
<evidence type="ECO:0000256" key="3">
    <source>
        <dbReference type="ARBA" id="ARBA00004922"/>
    </source>
</evidence>
<dbReference type="InterPro" id="IPR026050">
    <property type="entry name" value="C1GALT1/C1GALT1_chp1"/>
</dbReference>
<evidence type="ECO:0000256" key="21">
    <source>
        <dbReference type="ARBA" id="ARBA00043065"/>
    </source>
</evidence>
<keyword evidence="17" id="KW-0464">Manganese</keyword>
<keyword evidence="8" id="KW-0808">Transferase</keyword>
<keyword evidence="9 23" id="KW-0812">Transmembrane</keyword>
<evidence type="ECO:0000256" key="14">
    <source>
        <dbReference type="ARBA" id="ARBA00023136"/>
    </source>
</evidence>
<keyword evidence="10" id="KW-0479">Metal-binding</keyword>
<dbReference type="GO" id="GO:0016263">
    <property type="term" value="F:glycoprotein-N-acetylgalactosamine 3-beta-galactosyltransferase activity"/>
    <property type="evidence" value="ECO:0007669"/>
    <property type="project" value="UniProtKB-EC"/>
</dbReference>